<dbReference type="InterPro" id="IPR003661">
    <property type="entry name" value="HisK_dim/P_dom"/>
</dbReference>
<keyword evidence="6 10" id="KW-0418">Kinase</keyword>
<accession>A0A829BNP3</accession>
<dbReference type="SUPFAM" id="SSF55874">
    <property type="entry name" value="ATPase domain of HSP90 chaperone/DNA topoisomerase II/histidine kinase"/>
    <property type="match status" value="1"/>
</dbReference>
<dbReference type="SMART" id="SM00387">
    <property type="entry name" value="HATPase_c"/>
    <property type="match status" value="1"/>
</dbReference>
<dbReference type="Pfam" id="PF00512">
    <property type="entry name" value="HisKA"/>
    <property type="match status" value="1"/>
</dbReference>
<dbReference type="SUPFAM" id="SSF47384">
    <property type="entry name" value="Homodimeric domain of signal transducing histidine kinase"/>
    <property type="match status" value="1"/>
</dbReference>
<dbReference type="InterPro" id="IPR036097">
    <property type="entry name" value="HisK_dim/P_sf"/>
</dbReference>
<dbReference type="EMBL" id="AHSR01000016">
    <property type="protein sequence ID" value="EMC24657.1"/>
    <property type="molecule type" value="Genomic_DNA"/>
</dbReference>
<evidence type="ECO:0000256" key="4">
    <source>
        <dbReference type="ARBA" id="ARBA00022553"/>
    </source>
</evidence>
<dbReference type="Proteomes" id="UP000011676">
    <property type="component" value="Unassembled WGS sequence"/>
</dbReference>
<dbReference type="InterPro" id="IPR050351">
    <property type="entry name" value="BphY/WalK/GraS-like"/>
</dbReference>
<feature type="transmembrane region" description="Helical" evidence="8">
    <location>
        <begin position="152"/>
        <end position="174"/>
    </location>
</feature>
<evidence type="ECO:0000313" key="10">
    <source>
        <dbReference type="EMBL" id="EMC24657.1"/>
    </source>
</evidence>
<name>A0A829BNP3_STRMG</name>
<keyword evidence="8" id="KW-0472">Membrane</keyword>
<dbReference type="InterPro" id="IPR036890">
    <property type="entry name" value="HATPase_C_sf"/>
</dbReference>
<keyword evidence="7" id="KW-0902">Two-component regulatory system</keyword>
<evidence type="ECO:0000256" key="3">
    <source>
        <dbReference type="ARBA" id="ARBA00012438"/>
    </source>
</evidence>
<dbReference type="GO" id="GO:0000155">
    <property type="term" value="F:phosphorelay sensor kinase activity"/>
    <property type="evidence" value="ECO:0007669"/>
    <property type="project" value="InterPro"/>
</dbReference>
<dbReference type="InterPro" id="IPR005467">
    <property type="entry name" value="His_kinase_dom"/>
</dbReference>
<dbReference type="EC" id="2.7.13.3" evidence="3"/>
<evidence type="ECO:0000256" key="2">
    <source>
        <dbReference type="ARBA" id="ARBA00004370"/>
    </source>
</evidence>
<evidence type="ECO:0000256" key="6">
    <source>
        <dbReference type="ARBA" id="ARBA00022777"/>
    </source>
</evidence>
<feature type="domain" description="Histidine kinase" evidence="9">
    <location>
        <begin position="234"/>
        <end position="451"/>
    </location>
</feature>
<evidence type="ECO:0000313" key="11">
    <source>
        <dbReference type="Proteomes" id="UP000011676"/>
    </source>
</evidence>
<comment type="caution">
    <text evidence="10">The sequence shown here is derived from an EMBL/GenBank/DDBJ whole genome shotgun (WGS) entry which is preliminary data.</text>
</comment>
<comment type="subcellular location">
    <subcellularLocation>
        <location evidence="2">Membrane</location>
    </subcellularLocation>
</comment>
<comment type="catalytic activity">
    <reaction evidence="1">
        <text>ATP + protein L-histidine = ADP + protein N-phospho-L-histidine.</text>
        <dbReference type="EC" id="2.7.13.3"/>
    </reaction>
</comment>
<dbReference type="PANTHER" id="PTHR45453:SF1">
    <property type="entry name" value="PHOSPHATE REGULON SENSOR PROTEIN PHOR"/>
    <property type="match status" value="1"/>
</dbReference>
<dbReference type="GO" id="GO:0004721">
    <property type="term" value="F:phosphoprotein phosphatase activity"/>
    <property type="evidence" value="ECO:0007669"/>
    <property type="project" value="TreeGrafter"/>
</dbReference>
<dbReference type="CDD" id="cd00082">
    <property type="entry name" value="HisKA"/>
    <property type="match status" value="1"/>
</dbReference>
<keyword evidence="4" id="KW-0597">Phosphoprotein</keyword>
<organism evidence="10 11">
    <name type="scientific">Streptococcus mutans SM6</name>
    <dbReference type="NCBI Taxonomy" id="857119"/>
    <lineage>
        <taxon>Bacteria</taxon>
        <taxon>Bacillati</taxon>
        <taxon>Bacillota</taxon>
        <taxon>Bacilli</taxon>
        <taxon>Lactobacillales</taxon>
        <taxon>Streptococcaceae</taxon>
        <taxon>Streptococcus</taxon>
    </lineage>
</organism>
<evidence type="ECO:0000256" key="7">
    <source>
        <dbReference type="ARBA" id="ARBA00023012"/>
    </source>
</evidence>
<gene>
    <name evidence="10" type="ORF">SMU82_04051</name>
</gene>
<dbReference type="SMART" id="SM00388">
    <property type="entry name" value="HisKA"/>
    <property type="match status" value="1"/>
</dbReference>
<dbReference type="InterPro" id="IPR003594">
    <property type="entry name" value="HATPase_dom"/>
</dbReference>
<keyword evidence="8" id="KW-1133">Transmembrane helix</keyword>
<protein>
    <recommendedName>
        <fullName evidence="3">histidine kinase</fullName>
        <ecNumber evidence="3">2.7.13.3</ecNumber>
    </recommendedName>
</protein>
<dbReference type="AlphaFoldDB" id="A0A829BNP3"/>
<dbReference type="PANTHER" id="PTHR45453">
    <property type="entry name" value="PHOSPHATE REGULON SENSOR PROTEIN PHOR"/>
    <property type="match status" value="1"/>
</dbReference>
<dbReference type="InterPro" id="IPR004358">
    <property type="entry name" value="Sig_transdc_His_kin-like_C"/>
</dbReference>
<reference evidence="10 11" key="1">
    <citation type="journal article" date="2013" name="Mol. Biol. Evol.">
        <title>Evolutionary and population genomics of the cavity causing bacteria Streptococcus mutans.</title>
        <authorList>
            <person name="Cornejo O.E."/>
            <person name="Lefebure T."/>
            <person name="Pavinski Bitar P.D."/>
            <person name="Lang P."/>
            <person name="Richards V.P."/>
            <person name="Eilertson K."/>
            <person name="Do T."/>
            <person name="Beighton D."/>
            <person name="Zeng L."/>
            <person name="Ahn S.J."/>
            <person name="Burne R.A."/>
            <person name="Siepel A."/>
            <person name="Bustamante C.D."/>
            <person name="Stanhope M.J."/>
        </authorList>
    </citation>
    <scope>NUCLEOTIDE SEQUENCE [LARGE SCALE GENOMIC DNA]</scope>
    <source>
        <strain evidence="10 11">SM6</strain>
    </source>
</reference>
<dbReference type="Pfam" id="PF02518">
    <property type="entry name" value="HATPase_c"/>
    <property type="match status" value="1"/>
</dbReference>
<dbReference type="PRINTS" id="PR00344">
    <property type="entry name" value="BCTRLSENSOR"/>
</dbReference>
<dbReference type="Gene3D" id="1.10.287.130">
    <property type="match status" value="1"/>
</dbReference>
<evidence type="ECO:0000256" key="5">
    <source>
        <dbReference type="ARBA" id="ARBA00022679"/>
    </source>
</evidence>
<feature type="transmembrane region" description="Helical" evidence="8">
    <location>
        <begin position="12"/>
        <end position="33"/>
    </location>
</feature>
<dbReference type="Gene3D" id="3.30.565.10">
    <property type="entry name" value="Histidine kinase-like ATPase, C-terminal domain"/>
    <property type="match status" value="1"/>
</dbReference>
<evidence type="ECO:0000256" key="8">
    <source>
        <dbReference type="SAM" id="Phobius"/>
    </source>
</evidence>
<keyword evidence="5" id="KW-0808">Transferase</keyword>
<dbReference type="GO" id="GO:0005886">
    <property type="term" value="C:plasma membrane"/>
    <property type="evidence" value="ECO:0007669"/>
    <property type="project" value="TreeGrafter"/>
</dbReference>
<evidence type="ECO:0000256" key="1">
    <source>
        <dbReference type="ARBA" id="ARBA00000085"/>
    </source>
</evidence>
<evidence type="ECO:0000259" key="9">
    <source>
        <dbReference type="PROSITE" id="PS50109"/>
    </source>
</evidence>
<sequence>MNILKRSALRFVFFFILVLLLNIVFVLAAMAYVNSQQYPPDTSETIASEITLSDGSYHVSPKAKRLISQEKLWVMIIDKNTGREIFNINKPQQIGTHFNYADVVRFSRFYLHDYPVFTRIKDDENAIYIVAFPKDSIIRYSYNFLESHRYRFIPILALGIISINVLLCLFLYIYSVTFLNRNIRPIINAIGKLPSGLNTQVNSVKELDRLALAVNSANQQLRENEEFKENWISGIAHDIKTPLSVIVSNTSLAIEKTDNENLLKHLNPTLVESHYIQNLLNDLNIFARLTNGNLELKKEIVTIIPFFKEIIIQIVNQDVWEEFQFEFDAESNLSGKKMYVEKALISRVIHNLIYNSVLHNSHGCTIKIELKSYSDDNFKITVQDNGVGTSLEKLKNINKIEEFTFDISGVRRSGMGLKISKQIIDLHNGDMIIKSEQGRYFKTDIILPIAFTSGSDNPL</sequence>
<dbReference type="GO" id="GO:0016036">
    <property type="term" value="P:cellular response to phosphate starvation"/>
    <property type="evidence" value="ECO:0007669"/>
    <property type="project" value="TreeGrafter"/>
</dbReference>
<dbReference type="RefSeq" id="WP_002266300.1">
    <property type="nucleotide sequence ID" value="NZ_AHSR01000016.1"/>
</dbReference>
<keyword evidence="8" id="KW-0812">Transmembrane</keyword>
<dbReference type="PROSITE" id="PS50109">
    <property type="entry name" value="HIS_KIN"/>
    <property type="match status" value="1"/>
</dbReference>
<proteinExistence type="predicted"/>